<dbReference type="FunCoup" id="A0A2Y9EAH1">
    <property type="interactions" value="170"/>
</dbReference>
<protein>
    <submittedName>
        <fullName evidence="8">Protein LEG1 homolog</fullName>
    </submittedName>
</protein>
<evidence type="ECO:0000313" key="8">
    <source>
        <dbReference type="RefSeq" id="XP_004389530.1"/>
    </source>
</evidence>
<gene>
    <name evidence="8" type="primary">LOC101348397</name>
</gene>
<dbReference type="InterPro" id="IPR008499">
    <property type="entry name" value="Leg1"/>
</dbReference>
<sequence length="379" mass="42499">MAFLLSWTCVIVGCLSASLAVTSNLSDLYPPLWVESPGQFSDYRMKDGQYIINAWVYPERMGMYKILLTQTARYFERFAPENEQNVLWGLPLQHGWQYHTGRLADPTHRTNCGYESGNHLCISVDSWWADINYFLCALPFLAAVDSGVMGISADQVTLLPPPKDQNLFCLNVSACCSSFPETMGKWNAFYQHLKLPSSTFDDLLKYLWVAHTSTLKDTLQTFESRLNNYLKPEAYFEISWSVAVEYIAASNFPTTLIRTSDFQKGLPPRMLVTGDVAPFIRNFTAFQNIVLFSVNTLHKVDNATVSLRILSASLVLIKMGFNWEPCPPYANVDVLCQSASEAIVQVIGSGRRCCKPVNPLCQWLGEGVGASRLGCEFPA</sequence>
<evidence type="ECO:0000256" key="6">
    <source>
        <dbReference type="SAM" id="SignalP"/>
    </source>
</evidence>
<dbReference type="RefSeq" id="XP_004389530.1">
    <property type="nucleotide sequence ID" value="XM_004389473.1"/>
</dbReference>
<keyword evidence="7" id="KW-1185">Reference proteome</keyword>
<keyword evidence="5" id="KW-0325">Glycoprotein</keyword>
<accession>A0A2Y9EAH1</accession>
<keyword evidence="4 6" id="KW-0732">Signal</keyword>
<evidence type="ECO:0000256" key="3">
    <source>
        <dbReference type="ARBA" id="ARBA00022525"/>
    </source>
</evidence>
<proteinExistence type="inferred from homology"/>
<dbReference type="PANTHER" id="PTHR18820:SF1">
    <property type="entry name" value="PROTEIN LEG1 HOMOLOG"/>
    <property type="match status" value="1"/>
</dbReference>
<dbReference type="GeneID" id="101348397"/>
<evidence type="ECO:0000256" key="5">
    <source>
        <dbReference type="ARBA" id="ARBA00023180"/>
    </source>
</evidence>
<dbReference type="InParanoid" id="A0A2Y9EAH1"/>
<organism evidence="7 8">
    <name type="scientific">Trichechus manatus latirostris</name>
    <name type="common">Florida manatee</name>
    <dbReference type="NCBI Taxonomy" id="127582"/>
    <lineage>
        <taxon>Eukaryota</taxon>
        <taxon>Metazoa</taxon>
        <taxon>Chordata</taxon>
        <taxon>Craniata</taxon>
        <taxon>Vertebrata</taxon>
        <taxon>Euteleostomi</taxon>
        <taxon>Mammalia</taxon>
        <taxon>Eutheria</taxon>
        <taxon>Afrotheria</taxon>
        <taxon>Sirenia</taxon>
        <taxon>Trichechidae</taxon>
        <taxon>Trichechus</taxon>
    </lineage>
</organism>
<keyword evidence="3" id="KW-0964">Secreted</keyword>
<evidence type="ECO:0000256" key="4">
    <source>
        <dbReference type="ARBA" id="ARBA00022729"/>
    </source>
</evidence>
<evidence type="ECO:0000256" key="2">
    <source>
        <dbReference type="ARBA" id="ARBA00009122"/>
    </source>
</evidence>
<dbReference type="OrthoDB" id="17046at2759"/>
<feature type="chain" id="PRO_5015893579" evidence="6">
    <location>
        <begin position="21"/>
        <end position="379"/>
    </location>
</feature>
<dbReference type="Proteomes" id="UP000248480">
    <property type="component" value="Unplaced"/>
</dbReference>
<comment type="subcellular location">
    <subcellularLocation>
        <location evidence="1">Secreted</location>
    </subcellularLocation>
</comment>
<name>A0A2Y9EAH1_TRIMA</name>
<evidence type="ECO:0000256" key="1">
    <source>
        <dbReference type="ARBA" id="ARBA00004613"/>
    </source>
</evidence>
<comment type="similarity">
    <text evidence="2">Belongs to the LEG1 family.</text>
</comment>
<dbReference type="AlphaFoldDB" id="A0A2Y9EAH1"/>
<dbReference type="KEGG" id="tmu:101348397"/>
<reference evidence="8" key="1">
    <citation type="submission" date="2025-08" db="UniProtKB">
        <authorList>
            <consortium name="RefSeq"/>
        </authorList>
    </citation>
    <scope>IDENTIFICATION</scope>
</reference>
<feature type="signal peptide" evidence="6">
    <location>
        <begin position="1"/>
        <end position="20"/>
    </location>
</feature>
<dbReference type="Pfam" id="PF05612">
    <property type="entry name" value="Leg1"/>
    <property type="match status" value="1"/>
</dbReference>
<dbReference type="PANTHER" id="PTHR18820">
    <property type="entry name" value="LEG1"/>
    <property type="match status" value="1"/>
</dbReference>
<evidence type="ECO:0000313" key="7">
    <source>
        <dbReference type="Proteomes" id="UP000248480"/>
    </source>
</evidence>
<dbReference type="GO" id="GO:0005615">
    <property type="term" value="C:extracellular space"/>
    <property type="evidence" value="ECO:0007669"/>
    <property type="project" value="TreeGrafter"/>
</dbReference>